<proteinExistence type="predicted"/>
<name>A0AAV1I935_9CHLO</name>
<evidence type="ECO:0000313" key="3">
    <source>
        <dbReference type="Proteomes" id="UP001314263"/>
    </source>
</evidence>
<sequence>MQKVLGGSHERRGQGRGACPGHSGAASEAEGAVAAMRMEGLQRSRMGSGQASAAGSMLLRAAAMDLGQCLSAEFFLGDDGDQEVVDGWDLIQQALCLAPGCIHHVCSARVPALSATASIQARGCHELGACNAYRQQQRVPGLRACPGCSGCRSAACGAPASALAFQLAHHLRAWPAVIPTAVSVCFQGHDCGPIMQQSSGA</sequence>
<dbReference type="EMBL" id="CAUYUE010000009">
    <property type="protein sequence ID" value="CAK0783888.1"/>
    <property type="molecule type" value="Genomic_DNA"/>
</dbReference>
<evidence type="ECO:0000256" key="1">
    <source>
        <dbReference type="SAM" id="MobiDB-lite"/>
    </source>
</evidence>
<accession>A0AAV1I935</accession>
<organism evidence="2 3">
    <name type="scientific">Coccomyxa viridis</name>
    <dbReference type="NCBI Taxonomy" id="1274662"/>
    <lineage>
        <taxon>Eukaryota</taxon>
        <taxon>Viridiplantae</taxon>
        <taxon>Chlorophyta</taxon>
        <taxon>core chlorophytes</taxon>
        <taxon>Trebouxiophyceae</taxon>
        <taxon>Trebouxiophyceae incertae sedis</taxon>
        <taxon>Coccomyxaceae</taxon>
        <taxon>Coccomyxa</taxon>
    </lineage>
</organism>
<feature type="region of interest" description="Disordered" evidence="1">
    <location>
        <begin position="1"/>
        <end position="25"/>
    </location>
</feature>
<gene>
    <name evidence="2" type="ORF">CVIRNUC_007088</name>
</gene>
<keyword evidence="3" id="KW-1185">Reference proteome</keyword>
<comment type="caution">
    <text evidence="2">The sequence shown here is derived from an EMBL/GenBank/DDBJ whole genome shotgun (WGS) entry which is preliminary data.</text>
</comment>
<dbReference type="AlphaFoldDB" id="A0AAV1I935"/>
<dbReference type="Proteomes" id="UP001314263">
    <property type="component" value="Unassembled WGS sequence"/>
</dbReference>
<evidence type="ECO:0000313" key="2">
    <source>
        <dbReference type="EMBL" id="CAK0783888.1"/>
    </source>
</evidence>
<reference evidence="2 3" key="1">
    <citation type="submission" date="2023-10" db="EMBL/GenBank/DDBJ databases">
        <authorList>
            <person name="Maclean D."/>
            <person name="Macfadyen A."/>
        </authorList>
    </citation>
    <scope>NUCLEOTIDE SEQUENCE [LARGE SCALE GENOMIC DNA]</scope>
</reference>
<protein>
    <submittedName>
        <fullName evidence="2">Uncharacterized protein</fullName>
    </submittedName>
</protein>